<comment type="caution">
    <text evidence="3">The sequence shown here is derived from an EMBL/GenBank/DDBJ whole genome shotgun (WGS) entry which is preliminary data.</text>
</comment>
<keyword evidence="2" id="KW-0812">Transmembrane</keyword>
<protein>
    <submittedName>
        <fullName evidence="3">Uncharacterized protein</fullName>
    </submittedName>
</protein>
<dbReference type="AlphaFoldDB" id="A0A3S2VBQ3"/>
<dbReference type="EMBL" id="RZYA01000019">
    <property type="protein sequence ID" value="RVU18991.1"/>
    <property type="molecule type" value="Genomic_DNA"/>
</dbReference>
<proteinExistence type="predicted"/>
<gene>
    <name evidence="3" type="ORF">EOT10_31310</name>
</gene>
<dbReference type="RefSeq" id="WP_127831742.1">
    <property type="nucleotide sequence ID" value="NZ_RZYA01000019.1"/>
</dbReference>
<keyword evidence="2" id="KW-1133">Transmembrane helix</keyword>
<dbReference type="Proteomes" id="UP000283128">
    <property type="component" value="Unassembled WGS sequence"/>
</dbReference>
<keyword evidence="2" id="KW-0472">Membrane</keyword>
<feature type="transmembrane region" description="Helical" evidence="2">
    <location>
        <begin position="117"/>
        <end position="138"/>
    </location>
</feature>
<organism evidence="3 4">
    <name type="scientific">Streptomyces antnestii</name>
    <dbReference type="NCBI Taxonomy" id="2494256"/>
    <lineage>
        <taxon>Bacteria</taxon>
        <taxon>Bacillati</taxon>
        <taxon>Actinomycetota</taxon>
        <taxon>Actinomycetes</taxon>
        <taxon>Kitasatosporales</taxon>
        <taxon>Streptomycetaceae</taxon>
        <taxon>Streptomyces</taxon>
    </lineage>
</organism>
<evidence type="ECO:0000256" key="1">
    <source>
        <dbReference type="SAM" id="MobiDB-lite"/>
    </source>
</evidence>
<keyword evidence="4" id="KW-1185">Reference proteome</keyword>
<feature type="transmembrane region" description="Helical" evidence="2">
    <location>
        <begin position="58"/>
        <end position="80"/>
    </location>
</feature>
<evidence type="ECO:0000313" key="4">
    <source>
        <dbReference type="Proteomes" id="UP000283128"/>
    </source>
</evidence>
<accession>A0A3S2VBQ3</accession>
<sequence>MSNTDPMAGPHAYDQYSQNSQYPHNAPSPQNSPYPPQSPPPPRPRRERREGGARRTGLIVHTIADVAAAFLGLWILLYLLEANQGNVFVEFVHGVADWLAWWSQDVFTMDTEGLRVLLNYGLPAVIYLLVGHGISARLNRM</sequence>
<feature type="region of interest" description="Disordered" evidence="1">
    <location>
        <begin position="1"/>
        <end position="54"/>
    </location>
</feature>
<dbReference type="OrthoDB" id="3481760at2"/>
<name>A0A3S2VBQ3_9ACTN</name>
<evidence type="ECO:0000256" key="2">
    <source>
        <dbReference type="SAM" id="Phobius"/>
    </source>
</evidence>
<evidence type="ECO:0000313" key="3">
    <source>
        <dbReference type="EMBL" id="RVU18991.1"/>
    </source>
</evidence>
<feature type="compositionally biased region" description="Pro residues" evidence="1">
    <location>
        <begin position="30"/>
        <end position="42"/>
    </location>
</feature>
<reference evidence="3 4" key="1">
    <citation type="submission" date="2019-01" db="EMBL/GenBank/DDBJ databases">
        <title>Genome sequences of Streptomyces and Rhizobium isolates collected from root and soil.</title>
        <authorList>
            <person name="Chhettri S."/>
            <person name="Sevigny J.L."/>
            <person name="Sen A."/>
            <person name="Ennis N."/>
            <person name="Tisa L."/>
        </authorList>
    </citation>
    <scope>NUCLEOTIDE SEQUENCE [LARGE SCALE GENOMIC DNA]</scope>
    <source>
        <strain evidence="3 4">San01</strain>
    </source>
</reference>